<keyword evidence="3" id="KW-1185">Reference proteome</keyword>
<dbReference type="AlphaFoldDB" id="A0A1Q2L3U4"/>
<evidence type="ECO:0000313" key="2">
    <source>
        <dbReference type="EMBL" id="AQQ55135.1"/>
    </source>
</evidence>
<gene>
    <name evidence="2" type="ORF">B0X71_14295</name>
</gene>
<reference evidence="2 3" key="1">
    <citation type="submission" date="2017-02" db="EMBL/GenBank/DDBJ databases">
        <title>The complete genomic sequence of a novel cold adapted crude oil-degrading bacterium Planococcus qaidamina Y42.</title>
        <authorList>
            <person name="Yang R."/>
        </authorList>
    </citation>
    <scope>NUCLEOTIDE SEQUENCE [LARGE SCALE GENOMIC DNA]</scope>
    <source>
        <strain evidence="2 3">Y42</strain>
    </source>
</reference>
<protein>
    <submittedName>
        <fullName evidence="2">Uncharacterized protein</fullName>
    </submittedName>
</protein>
<organism evidence="2 3">
    <name type="scientific">Planococcus lenghuensis</name>
    <dbReference type="NCBI Taxonomy" id="2213202"/>
    <lineage>
        <taxon>Bacteria</taxon>
        <taxon>Bacillati</taxon>
        <taxon>Bacillota</taxon>
        <taxon>Bacilli</taxon>
        <taxon>Bacillales</taxon>
        <taxon>Caryophanaceae</taxon>
        <taxon>Planococcus</taxon>
    </lineage>
</organism>
<dbReference type="Proteomes" id="UP000188184">
    <property type="component" value="Chromosome"/>
</dbReference>
<keyword evidence="1" id="KW-0812">Transmembrane</keyword>
<feature type="transmembrane region" description="Helical" evidence="1">
    <location>
        <begin position="20"/>
        <end position="44"/>
    </location>
</feature>
<evidence type="ECO:0000256" key="1">
    <source>
        <dbReference type="SAM" id="Phobius"/>
    </source>
</evidence>
<name>A0A1Q2L3U4_9BACL</name>
<accession>A0A1Q2L3U4</accession>
<dbReference type="KEGG" id="pmar:B0X71_14295"/>
<proteinExistence type="predicted"/>
<evidence type="ECO:0000313" key="3">
    <source>
        <dbReference type="Proteomes" id="UP000188184"/>
    </source>
</evidence>
<dbReference type="EMBL" id="CP019640">
    <property type="protein sequence ID" value="AQQ55135.1"/>
    <property type="molecule type" value="Genomic_DNA"/>
</dbReference>
<sequence length="84" mass="9256">MEQQTKTAAGSEEVVLLRDWVVALILMAIPVVGFIMILVWSFSAGTNVNLRNFARASLIVVSIVLFLYVILFVLIGMAASSYTY</sequence>
<keyword evidence="1" id="KW-1133">Transmembrane helix</keyword>
<feature type="transmembrane region" description="Helical" evidence="1">
    <location>
        <begin position="56"/>
        <end position="79"/>
    </location>
</feature>
<keyword evidence="1" id="KW-0472">Membrane</keyword>